<dbReference type="EMBL" id="VTWT01000008">
    <property type="protein sequence ID" value="KAA9331260.1"/>
    <property type="molecule type" value="Genomic_DNA"/>
</dbReference>
<dbReference type="InterPro" id="IPR024353">
    <property type="entry name" value="DUF3871"/>
</dbReference>
<name>A0A5N1IT28_9BACT</name>
<dbReference type="AlphaFoldDB" id="A0A5N1IT28"/>
<comment type="caution">
    <text evidence="1">The sequence shown here is derived from an EMBL/GenBank/DDBJ whole genome shotgun (WGS) entry which is preliminary data.</text>
</comment>
<accession>A0A5N1IT28</accession>
<dbReference type="Proteomes" id="UP000326570">
    <property type="component" value="Unassembled WGS sequence"/>
</dbReference>
<proteinExistence type="predicted"/>
<organism evidence="1 2">
    <name type="scientific">Adhaeribacter soli</name>
    <dbReference type="NCBI Taxonomy" id="2607655"/>
    <lineage>
        <taxon>Bacteria</taxon>
        <taxon>Pseudomonadati</taxon>
        <taxon>Bacteroidota</taxon>
        <taxon>Cytophagia</taxon>
        <taxon>Cytophagales</taxon>
        <taxon>Hymenobacteraceae</taxon>
        <taxon>Adhaeribacter</taxon>
    </lineage>
</organism>
<gene>
    <name evidence="1" type="ORF">F0P94_14710</name>
</gene>
<sequence length="330" mass="37560">MLGSGEPEPQPIMRIVENEEVVEQATSSAFIEANTTVVSYQEIQKDHIIPVYVKDNEPLISQADFIQTTFEAVTDLFKGEQILQPQIRVSHPIKGRIPDAKDKPANQLQEWERTLYYERMMFVIEIPSVLDVIDGNQLALTIGGVKAYNLDNLYTKKGGIEHFKLFIGFQNKVCTNMCVSTDGYLNDLRVSSLEQLKNEAYHLLGAYNQHRHLQQMQALTEYSLSEQQFAQLIGRCRMYQYLPSANKKEIPALLYGDSQLSLVCKDYYKNNSFCREEDGGISLWKLYNLFTGANKSTYIDQFLDRSVNALDFASQVQCALDGGASSWFLN</sequence>
<evidence type="ECO:0000313" key="1">
    <source>
        <dbReference type="EMBL" id="KAA9331260.1"/>
    </source>
</evidence>
<evidence type="ECO:0000313" key="2">
    <source>
        <dbReference type="Proteomes" id="UP000326570"/>
    </source>
</evidence>
<keyword evidence="2" id="KW-1185">Reference proteome</keyword>
<reference evidence="1 2" key="1">
    <citation type="submission" date="2019-09" db="EMBL/GenBank/DDBJ databases">
        <title>Genome sequence of Adhaeribacter sp. M2.</title>
        <authorList>
            <person name="Srinivasan S."/>
        </authorList>
    </citation>
    <scope>NUCLEOTIDE SEQUENCE [LARGE SCALE GENOMIC DNA]</scope>
    <source>
        <strain evidence="1 2">M2</strain>
    </source>
</reference>
<protein>
    <submittedName>
        <fullName evidence="1">DUF3871 family protein</fullName>
    </submittedName>
</protein>
<dbReference type="Pfam" id="PF12987">
    <property type="entry name" value="DUF3871"/>
    <property type="match status" value="1"/>
</dbReference>